<dbReference type="SUPFAM" id="SSF52058">
    <property type="entry name" value="L domain-like"/>
    <property type="match status" value="1"/>
</dbReference>
<evidence type="ECO:0000313" key="2">
    <source>
        <dbReference type="Proteomes" id="UP001497480"/>
    </source>
</evidence>
<dbReference type="PANTHER" id="PTHR47186:SF20">
    <property type="entry name" value="DISEASE RESISTANCE PROTEIN RPS5-LIKE"/>
    <property type="match status" value="1"/>
</dbReference>
<dbReference type="PANTHER" id="PTHR47186">
    <property type="entry name" value="LEUCINE-RICH REPEAT-CONTAINING PROTEIN 57"/>
    <property type="match status" value="1"/>
</dbReference>
<dbReference type="Proteomes" id="UP001497480">
    <property type="component" value="Unassembled WGS sequence"/>
</dbReference>
<comment type="caution">
    <text evidence="1">The sequence shown here is derived from an EMBL/GenBank/DDBJ whole genome shotgun (WGS) entry which is preliminary data.</text>
</comment>
<proteinExistence type="predicted"/>
<gene>
    <name evidence="1" type="ORF">LLUT_LOCUS18345</name>
</gene>
<accession>A0AAV1X6N8</accession>
<sequence>MASNRNDSQFIEKIVEDVLRKLYLRYPIELEGEGLVGTDKICENFELLLSRNKHNQMPKNVKDVMNLEVIDLHECTQLKNLPDLSKASKLKRMYLTGCESLLVVHQSVLSPDTLETLMLERCIKLKNLKSDKRLSSLWNVSINGCTSIREFSISSDSMTNFDLSNTGIEKFQSSIRNLQNHTLKYLAISNFRAVLEKQRLHVLFDGLLSLTRLDLKDCCKISEFPDNISNLSCLYELRLDGSSIEQLPESIKHLHFLKVLSIKN</sequence>
<evidence type="ECO:0000313" key="1">
    <source>
        <dbReference type="EMBL" id="CAL0317285.1"/>
    </source>
</evidence>
<dbReference type="InterPro" id="IPR032675">
    <property type="entry name" value="LRR_dom_sf"/>
</dbReference>
<dbReference type="AlphaFoldDB" id="A0AAV1X6N8"/>
<organism evidence="1 2">
    <name type="scientific">Lupinus luteus</name>
    <name type="common">European yellow lupine</name>
    <dbReference type="NCBI Taxonomy" id="3873"/>
    <lineage>
        <taxon>Eukaryota</taxon>
        <taxon>Viridiplantae</taxon>
        <taxon>Streptophyta</taxon>
        <taxon>Embryophyta</taxon>
        <taxon>Tracheophyta</taxon>
        <taxon>Spermatophyta</taxon>
        <taxon>Magnoliopsida</taxon>
        <taxon>eudicotyledons</taxon>
        <taxon>Gunneridae</taxon>
        <taxon>Pentapetalae</taxon>
        <taxon>rosids</taxon>
        <taxon>fabids</taxon>
        <taxon>Fabales</taxon>
        <taxon>Fabaceae</taxon>
        <taxon>Papilionoideae</taxon>
        <taxon>50 kb inversion clade</taxon>
        <taxon>genistoids sensu lato</taxon>
        <taxon>core genistoids</taxon>
        <taxon>Genisteae</taxon>
        <taxon>Lupinus</taxon>
    </lineage>
</organism>
<dbReference type="EMBL" id="CAXHTB010000012">
    <property type="protein sequence ID" value="CAL0317285.1"/>
    <property type="molecule type" value="Genomic_DNA"/>
</dbReference>
<dbReference type="Gene3D" id="3.80.10.10">
    <property type="entry name" value="Ribonuclease Inhibitor"/>
    <property type="match status" value="2"/>
</dbReference>
<reference evidence="1 2" key="1">
    <citation type="submission" date="2024-03" db="EMBL/GenBank/DDBJ databases">
        <authorList>
            <person name="Martinez-Hernandez J."/>
        </authorList>
    </citation>
    <scope>NUCLEOTIDE SEQUENCE [LARGE SCALE GENOMIC DNA]</scope>
</reference>
<keyword evidence="2" id="KW-1185">Reference proteome</keyword>
<protein>
    <submittedName>
        <fullName evidence="1">Uncharacterized protein</fullName>
    </submittedName>
</protein>
<name>A0AAV1X6N8_LUPLU</name>